<feature type="signal peptide" evidence="1">
    <location>
        <begin position="1"/>
        <end position="21"/>
    </location>
</feature>
<feature type="chain" id="PRO_5018200431" description="Phospholipase" evidence="1">
    <location>
        <begin position="22"/>
        <end position="222"/>
    </location>
</feature>
<proteinExistence type="predicted"/>
<comment type="caution">
    <text evidence="2">The sequence shown here is derived from an EMBL/GenBank/DDBJ whole genome shotgun (WGS) entry which is preliminary data.</text>
</comment>
<dbReference type="EMBL" id="PTJO01000010">
    <property type="protein sequence ID" value="RNE48039.1"/>
    <property type="molecule type" value="Genomic_DNA"/>
</dbReference>
<dbReference type="InterPro" id="IPR036444">
    <property type="entry name" value="PLipase_A2_dom_sf"/>
</dbReference>
<organism evidence="2 3">
    <name type="scientific">Corynebacterium alimapuense</name>
    <dbReference type="NCBI Taxonomy" id="1576874"/>
    <lineage>
        <taxon>Bacteria</taxon>
        <taxon>Bacillati</taxon>
        <taxon>Actinomycetota</taxon>
        <taxon>Actinomycetes</taxon>
        <taxon>Mycobacteriales</taxon>
        <taxon>Corynebacteriaceae</taxon>
        <taxon>Corynebacterium</taxon>
    </lineage>
</organism>
<dbReference type="AlphaFoldDB" id="A0A3M8K5A3"/>
<gene>
    <name evidence="2" type="ORF">C5L39_10555</name>
</gene>
<reference evidence="2 3" key="1">
    <citation type="submission" date="2018-02" db="EMBL/GenBank/DDBJ databases">
        <title>Corynebacterium alimpuense sp. nov., a marine obligate actinomycete isolated from sediments of Valparaiso bay, Chile.</title>
        <authorList>
            <person name="Claverias F."/>
            <person name="Gonzales-Siles L."/>
            <person name="Salva-Serra F."/>
            <person name="Inganaes E."/>
            <person name="Molin K."/>
            <person name="Cumsille A."/>
            <person name="Undabarrena A."/>
            <person name="Couve E."/>
            <person name="Moore E.R.B."/>
            <person name="Gomila M."/>
            <person name="Camara B."/>
        </authorList>
    </citation>
    <scope>NUCLEOTIDE SEQUENCE [LARGE SCALE GENOMIC DNA]</scope>
    <source>
        <strain evidence="2 3">CCUG 69366</strain>
    </source>
</reference>
<protein>
    <recommendedName>
        <fullName evidence="4">Phospholipase</fullName>
    </recommendedName>
</protein>
<evidence type="ECO:0000313" key="3">
    <source>
        <dbReference type="Proteomes" id="UP000266975"/>
    </source>
</evidence>
<accession>A0A3M8K5A3</accession>
<evidence type="ECO:0008006" key="4">
    <source>
        <dbReference type="Google" id="ProtNLM"/>
    </source>
</evidence>
<dbReference type="Gene3D" id="1.20.90.10">
    <property type="entry name" value="Phospholipase A2 domain"/>
    <property type="match status" value="1"/>
</dbReference>
<keyword evidence="1" id="KW-0732">Signal</keyword>
<sequence length="222" mass="24122">MVTVLASAVAVMGLLPAVASAQSERIVTPEERDDYVAEFYVDPDNPPVIDGVRGFTEAEIDEYRDKARQAEASGPPQDEITPGELSIRALNTSLCAKVDSSTANFGGISIPASYDYWGCFKKEASPDPSSFSRHDYCTQSPDQFPSPGKNAEFSGACSKHDICYDNTDAQRSGYGPCNSNLFDNMVTICAANYGLWDPRHATCMNTAGVYWTFVTGTHIDEN</sequence>
<dbReference type="GO" id="GO:0006644">
    <property type="term" value="P:phospholipid metabolic process"/>
    <property type="evidence" value="ECO:0007669"/>
    <property type="project" value="InterPro"/>
</dbReference>
<name>A0A3M8K5A3_9CORY</name>
<evidence type="ECO:0000256" key="1">
    <source>
        <dbReference type="SAM" id="SignalP"/>
    </source>
</evidence>
<dbReference type="GO" id="GO:0050482">
    <property type="term" value="P:arachidonate secretion"/>
    <property type="evidence" value="ECO:0007669"/>
    <property type="project" value="InterPro"/>
</dbReference>
<dbReference type="Proteomes" id="UP000266975">
    <property type="component" value="Unassembled WGS sequence"/>
</dbReference>
<dbReference type="GO" id="GO:0004623">
    <property type="term" value="F:phospholipase A2 activity"/>
    <property type="evidence" value="ECO:0007669"/>
    <property type="project" value="InterPro"/>
</dbReference>
<keyword evidence="3" id="KW-1185">Reference proteome</keyword>
<evidence type="ECO:0000313" key="2">
    <source>
        <dbReference type="EMBL" id="RNE48039.1"/>
    </source>
</evidence>
<dbReference type="SUPFAM" id="SSF48619">
    <property type="entry name" value="Phospholipase A2, PLA2"/>
    <property type="match status" value="1"/>
</dbReference>